<evidence type="ECO:0000313" key="4">
    <source>
        <dbReference type="Proteomes" id="UP000297716"/>
    </source>
</evidence>
<reference evidence="3 4" key="1">
    <citation type="submission" date="2019-03" db="EMBL/GenBank/DDBJ databases">
        <title>Draft genome sequence of Xylaria hypoxylon DSM 108379, a ubiquitous saprotrophic-parasitic fungi on hardwood.</title>
        <authorList>
            <person name="Buettner E."/>
            <person name="Leonhardt S."/>
            <person name="Gebauer A.M."/>
            <person name="Liers C."/>
            <person name="Hofrichter M."/>
            <person name="Kellner H."/>
        </authorList>
    </citation>
    <scope>NUCLEOTIDE SEQUENCE [LARGE SCALE GENOMIC DNA]</scope>
    <source>
        <strain evidence="3 4">DSM 108379</strain>
    </source>
</reference>
<dbReference type="EMBL" id="SKBN01000188">
    <property type="protein sequence ID" value="TGJ81038.1"/>
    <property type="molecule type" value="Genomic_DNA"/>
</dbReference>
<dbReference type="InterPro" id="IPR010730">
    <property type="entry name" value="HET"/>
</dbReference>
<organism evidence="3 4">
    <name type="scientific">Xylaria hypoxylon</name>
    <dbReference type="NCBI Taxonomy" id="37992"/>
    <lineage>
        <taxon>Eukaryota</taxon>
        <taxon>Fungi</taxon>
        <taxon>Dikarya</taxon>
        <taxon>Ascomycota</taxon>
        <taxon>Pezizomycotina</taxon>
        <taxon>Sordariomycetes</taxon>
        <taxon>Xylariomycetidae</taxon>
        <taxon>Xylariales</taxon>
        <taxon>Xylariaceae</taxon>
        <taxon>Xylaria</taxon>
    </lineage>
</organism>
<evidence type="ECO:0000313" key="3">
    <source>
        <dbReference type="EMBL" id="TGJ81038.1"/>
    </source>
</evidence>
<dbReference type="Pfam" id="PF06985">
    <property type="entry name" value="HET"/>
    <property type="match status" value="1"/>
</dbReference>
<dbReference type="Proteomes" id="UP000297716">
    <property type="component" value="Unassembled WGS sequence"/>
</dbReference>
<sequence length="546" mass="61773">MWLIHTHTLTLHQATEAERTPYAILSHTWEEEEVSFQDFQDINRARKKKGFAKIAETCRIASSRGLHYAWVDTCCIDKSSSAELSEAINSMFKWYQESDVCLVFLPDLKPSQQPDIEFPRQFPKCRWLTRGFTLQELIAPPILSFYDGSWNYRGTKLGWKSLISEVTGIDSTVLHDPEGLASIPVGRRMSWAAKRNTTRQEDLAYCLFGIFDVNMPLIYGEGPKAFTRLQEEIAKQTCDLSLFAWRQDGPDPPYRGILANSPAEFANCSALKHKIRDAYLTNEYTFTNKGLRMDTAFVTFPGVTQNFVWNLGCSERDDWSKLEIQGYLGIFLAMTAIGYVRAEPNVVFEAGTQRRGPNEPGTFYMKAHLSKLESARIGRRFEGAVYIRCPETVRIAAAAPEALWDQNRLLFLNQGQGINTYIRLGFRSKLGLNSHSAAIIACSTMERPVCAIWELSNPMFSRAQGFMQSKVLADYVAADYMKLRVLGNQASNYATSKAVAQIRDPSTNTSVFVQVELQEHVFEGQRGFVLNIEVSRAVGEPPSKKY</sequence>
<evidence type="ECO:0000259" key="1">
    <source>
        <dbReference type="Pfam" id="PF06985"/>
    </source>
</evidence>
<dbReference type="STRING" id="37992.A0A4Z0YLQ3"/>
<comment type="caution">
    <text evidence="3">The sequence shown here is derived from an EMBL/GenBank/DDBJ whole genome shotgun (WGS) entry which is preliminary data.</text>
</comment>
<dbReference type="AlphaFoldDB" id="A0A4Z0YLQ3"/>
<name>A0A4Z0YLQ3_9PEZI</name>
<accession>A0A4Z0YLQ3</accession>
<dbReference type="PANTHER" id="PTHR10622">
    <property type="entry name" value="HET DOMAIN-CONTAINING PROTEIN"/>
    <property type="match status" value="1"/>
</dbReference>
<feature type="domain" description="DUF8212" evidence="2">
    <location>
        <begin position="224"/>
        <end position="247"/>
    </location>
</feature>
<feature type="domain" description="Heterokaryon incompatibility" evidence="1">
    <location>
        <begin position="22"/>
        <end position="121"/>
    </location>
</feature>
<dbReference type="Pfam" id="PF26640">
    <property type="entry name" value="DUF8212"/>
    <property type="match status" value="1"/>
</dbReference>
<proteinExistence type="predicted"/>
<evidence type="ECO:0000259" key="2">
    <source>
        <dbReference type="Pfam" id="PF26640"/>
    </source>
</evidence>
<dbReference type="InterPro" id="IPR058525">
    <property type="entry name" value="DUF8212"/>
</dbReference>
<gene>
    <name evidence="3" type="ORF">E0Z10_g7717</name>
</gene>
<dbReference type="PANTHER" id="PTHR10622:SF12">
    <property type="entry name" value="HET DOMAIN-CONTAINING PROTEIN"/>
    <property type="match status" value="1"/>
</dbReference>
<keyword evidence="4" id="KW-1185">Reference proteome</keyword>
<dbReference type="OrthoDB" id="20872at2759"/>
<protein>
    <submittedName>
        <fullName evidence="3">Uncharacterized protein</fullName>
    </submittedName>
</protein>